<evidence type="ECO:0000313" key="2">
    <source>
        <dbReference type="EMBL" id="PIR74533.1"/>
    </source>
</evidence>
<dbReference type="Proteomes" id="UP000230154">
    <property type="component" value="Unassembled WGS sequence"/>
</dbReference>
<dbReference type="EMBL" id="PFCB01000018">
    <property type="protein sequence ID" value="PIR74533.1"/>
    <property type="molecule type" value="Genomic_DNA"/>
</dbReference>
<gene>
    <name evidence="2" type="ORF">COU35_02095</name>
</gene>
<accession>A0A2H0TQS8</accession>
<dbReference type="AlphaFoldDB" id="A0A2H0TQS8"/>
<feature type="region of interest" description="Disordered" evidence="1">
    <location>
        <begin position="223"/>
        <end position="264"/>
    </location>
</feature>
<feature type="region of interest" description="Disordered" evidence="1">
    <location>
        <begin position="1"/>
        <end position="23"/>
    </location>
</feature>
<reference evidence="3" key="1">
    <citation type="submission" date="2017-09" db="EMBL/GenBank/DDBJ databases">
        <title>Depth-based differentiation of microbial function through sediment-hosted aquifers and enrichment of novel symbionts in the deep terrestrial subsurface.</title>
        <authorList>
            <person name="Probst A.J."/>
            <person name="Ladd B."/>
            <person name="Jarett J.K."/>
            <person name="Geller-Mcgrath D.E."/>
            <person name="Sieber C.M.K."/>
            <person name="Emerson J.B."/>
            <person name="Anantharaman K."/>
            <person name="Thomas B.C."/>
            <person name="Malmstrom R."/>
            <person name="Stieglmeier M."/>
            <person name="Klingl A."/>
            <person name="Woyke T."/>
            <person name="Ryan C.M."/>
            <person name="Banfield J.F."/>
        </authorList>
    </citation>
    <scope>NUCLEOTIDE SEQUENCE [LARGE SCALE GENOMIC DNA]</scope>
</reference>
<protein>
    <submittedName>
        <fullName evidence="2">Uncharacterized protein</fullName>
    </submittedName>
</protein>
<evidence type="ECO:0000256" key="1">
    <source>
        <dbReference type="SAM" id="MobiDB-lite"/>
    </source>
</evidence>
<name>A0A2H0TQS8_9BACT</name>
<proteinExistence type="predicted"/>
<organism evidence="2 3">
    <name type="scientific">Candidatus Magasanikbacteria bacterium CG10_big_fil_rev_8_21_14_0_10_47_10</name>
    <dbReference type="NCBI Taxonomy" id="1974652"/>
    <lineage>
        <taxon>Bacteria</taxon>
        <taxon>Candidatus Magasanikiibacteriota</taxon>
    </lineage>
</organism>
<comment type="caution">
    <text evidence="2">The sequence shown here is derived from an EMBL/GenBank/DDBJ whole genome shotgun (WGS) entry which is preliminary data.</text>
</comment>
<sequence length="264" mass="29785">MPEELQGIPQEARDFRAPQPQEVPDVLPVDAEQAKKENLKNMETLEADGWHMTSPQQMEVALTDGDITGGEAYNAYLRVQDAADPSTETWMYFAKPFSKGDTLPQTSDAFTPEGIGKPAELLGLYEVQPIRKDLKHYYEYSAQKLKMKPRTSDDQKILHDYQRRIISNLYPQALHRMEPGHNGWQKDPSYTAQLRLPEDFDETMADPGLNAFIDARSEAIATEQVRRERVTPLPESGAPPNDSETGEFPFQPGDPTPPDKNITV</sequence>
<evidence type="ECO:0000313" key="3">
    <source>
        <dbReference type="Proteomes" id="UP000230154"/>
    </source>
</evidence>